<name>A0A059FLS3_9PROT</name>
<keyword evidence="5 6" id="KW-0472">Membrane</keyword>
<evidence type="ECO:0000313" key="7">
    <source>
        <dbReference type="EMBL" id="KCZ91589.1"/>
    </source>
</evidence>
<evidence type="ECO:0000256" key="3">
    <source>
        <dbReference type="ARBA" id="ARBA00022692"/>
    </source>
</evidence>
<dbReference type="OrthoDB" id="9793828at2"/>
<reference evidence="7 8" key="1">
    <citation type="journal article" date="2014" name="Antonie Van Leeuwenhoek">
        <title>Hyphomonas beringensis sp. nov. and Hyphomonas chukchiensis sp. nov., isolated from surface seawater of the Bering Sea and Chukchi Sea.</title>
        <authorList>
            <person name="Li C."/>
            <person name="Lai Q."/>
            <person name="Li G."/>
            <person name="Dong C."/>
            <person name="Wang J."/>
            <person name="Liao Y."/>
            <person name="Shao Z."/>
        </authorList>
    </citation>
    <scope>NUCLEOTIDE SEQUENCE [LARGE SCALE GENOMIC DNA]</scope>
    <source>
        <strain evidence="7 8">MHS-2</strain>
    </source>
</reference>
<dbReference type="PANTHER" id="PTHR23291:SF50">
    <property type="entry name" value="PROTEIN LIFEGUARD 4"/>
    <property type="match status" value="1"/>
</dbReference>
<evidence type="ECO:0000313" key="8">
    <source>
        <dbReference type="Proteomes" id="UP000025171"/>
    </source>
</evidence>
<feature type="transmembrane region" description="Helical" evidence="6">
    <location>
        <begin position="123"/>
        <end position="145"/>
    </location>
</feature>
<dbReference type="PATRIC" id="fig|1280950.3.peg.2151"/>
<dbReference type="GO" id="GO:0005886">
    <property type="term" value="C:plasma membrane"/>
    <property type="evidence" value="ECO:0007669"/>
    <property type="project" value="TreeGrafter"/>
</dbReference>
<dbReference type="STRING" id="1280950.HJO_10747"/>
<evidence type="ECO:0008006" key="9">
    <source>
        <dbReference type="Google" id="ProtNLM"/>
    </source>
</evidence>
<comment type="caution">
    <text evidence="7">The sequence shown here is derived from an EMBL/GenBank/DDBJ whole genome shotgun (WGS) entry which is preliminary data.</text>
</comment>
<feature type="transmembrane region" description="Helical" evidence="6">
    <location>
        <begin position="181"/>
        <end position="199"/>
    </location>
</feature>
<feature type="transmembrane region" description="Helical" evidence="6">
    <location>
        <begin position="157"/>
        <end position="175"/>
    </location>
</feature>
<organism evidence="7 8">
    <name type="scientific">Hyphomonas johnsonii MHS-2</name>
    <dbReference type="NCBI Taxonomy" id="1280950"/>
    <lineage>
        <taxon>Bacteria</taxon>
        <taxon>Pseudomonadati</taxon>
        <taxon>Pseudomonadota</taxon>
        <taxon>Alphaproteobacteria</taxon>
        <taxon>Hyphomonadales</taxon>
        <taxon>Hyphomonadaceae</taxon>
        <taxon>Hyphomonas</taxon>
    </lineage>
</organism>
<protein>
    <recommendedName>
        <fullName evidence="9">Bax inhibitor-1/YccA family protein</fullName>
    </recommendedName>
</protein>
<feature type="transmembrane region" description="Helical" evidence="6">
    <location>
        <begin position="60"/>
        <end position="84"/>
    </location>
</feature>
<dbReference type="eggNOG" id="COG0670">
    <property type="taxonomic scope" value="Bacteria"/>
</dbReference>
<feature type="transmembrane region" description="Helical" evidence="6">
    <location>
        <begin position="36"/>
        <end position="54"/>
    </location>
</feature>
<keyword evidence="8" id="KW-1185">Reference proteome</keyword>
<evidence type="ECO:0000256" key="5">
    <source>
        <dbReference type="ARBA" id="ARBA00023136"/>
    </source>
</evidence>
<proteinExistence type="inferred from homology"/>
<gene>
    <name evidence="7" type="ORF">HJO_10747</name>
</gene>
<evidence type="ECO:0000256" key="4">
    <source>
        <dbReference type="ARBA" id="ARBA00022989"/>
    </source>
</evidence>
<dbReference type="PANTHER" id="PTHR23291">
    <property type="entry name" value="BAX INHIBITOR-RELATED"/>
    <property type="match status" value="1"/>
</dbReference>
<feature type="transmembrane region" description="Helical" evidence="6">
    <location>
        <begin position="220"/>
        <end position="244"/>
    </location>
</feature>
<dbReference type="RefSeq" id="WP_035616855.1">
    <property type="nucleotide sequence ID" value="NZ_ARYK01000005.1"/>
</dbReference>
<dbReference type="EMBL" id="ARYK01000005">
    <property type="protein sequence ID" value="KCZ91589.1"/>
    <property type="molecule type" value="Genomic_DNA"/>
</dbReference>
<evidence type="ECO:0000256" key="2">
    <source>
        <dbReference type="ARBA" id="ARBA00010350"/>
    </source>
</evidence>
<dbReference type="Pfam" id="PF01027">
    <property type="entry name" value="Bax1-I"/>
    <property type="match status" value="1"/>
</dbReference>
<dbReference type="AlphaFoldDB" id="A0A059FLS3"/>
<comment type="similarity">
    <text evidence="2 6">Belongs to the BI1 family.</text>
</comment>
<keyword evidence="3 6" id="KW-0812">Transmembrane</keyword>
<evidence type="ECO:0000256" key="1">
    <source>
        <dbReference type="ARBA" id="ARBA00004141"/>
    </source>
</evidence>
<accession>A0A059FLS3</accession>
<dbReference type="CDD" id="cd10432">
    <property type="entry name" value="BI-1-like_bacterial"/>
    <property type="match status" value="1"/>
</dbReference>
<sequence>MNEFNRAYSPKTGADSMDTSVNEGLRAFMLGVYNKMALGLLLTAGLAYAFGALVPENVTLTLLTGPIGMVIMFAPLAILLLSGFVMKNPSPLAANLVYWSVVSLIGVGMGAIVYVYARQPDGMMIVSKAFLTTAISFGGLSLYGYTTKRDLSGFGTFLIMGVIGIIVASLLNMFIFKSSMMHMVISVVGLLIFAGLTAFDTQRLKNMYFQLVGDSRAMAVATTYGALSLYLDFVNMFQFLLAIMGGNRS</sequence>
<comment type="subcellular location">
    <subcellularLocation>
        <location evidence="1">Membrane</location>
        <topology evidence="1">Multi-pass membrane protein</topology>
    </subcellularLocation>
</comment>
<keyword evidence="4 6" id="KW-1133">Transmembrane helix</keyword>
<evidence type="ECO:0000256" key="6">
    <source>
        <dbReference type="RuleBase" id="RU004379"/>
    </source>
</evidence>
<dbReference type="InterPro" id="IPR006214">
    <property type="entry name" value="Bax_inhibitor_1-related"/>
</dbReference>
<feature type="transmembrane region" description="Helical" evidence="6">
    <location>
        <begin position="96"/>
        <end position="117"/>
    </location>
</feature>
<dbReference type="Proteomes" id="UP000025171">
    <property type="component" value="Unassembled WGS sequence"/>
</dbReference>